<reference evidence="1 2" key="1">
    <citation type="submission" date="2012-02" db="EMBL/GenBank/DDBJ databases">
        <title>Complete sequence of chromosome of Singulisphaera acidiphila DSM 18658.</title>
        <authorList>
            <consortium name="US DOE Joint Genome Institute (JGI-PGF)"/>
            <person name="Lucas S."/>
            <person name="Copeland A."/>
            <person name="Lapidus A."/>
            <person name="Glavina del Rio T."/>
            <person name="Dalin E."/>
            <person name="Tice H."/>
            <person name="Bruce D."/>
            <person name="Goodwin L."/>
            <person name="Pitluck S."/>
            <person name="Peters L."/>
            <person name="Ovchinnikova G."/>
            <person name="Chertkov O."/>
            <person name="Kyrpides N."/>
            <person name="Mavromatis K."/>
            <person name="Ivanova N."/>
            <person name="Brettin T."/>
            <person name="Detter J.C."/>
            <person name="Han C."/>
            <person name="Larimer F."/>
            <person name="Land M."/>
            <person name="Hauser L."/>
            <person name="Markowitz V."/>
            <person name="Cheng J.-F."/>
            <person name="Hugenholtz P."/>
            <person name="Woyke T."/>
            <person name="Wu D."/>
            <person name="Tindall B."/>
            <person name="Pomrenke H."/>
            <person name="Brambilla E."/>
            <person name="Klenk H.-P."/>
            <person name="Eisen J.A."/>
        </authorList>
    </citation>
    <scope>NUCLEOTIDE SEQUENCE [LARGE SCALE GENOMIC DNA]</scope>
    <source>
        <strain evidence="2">ATCC BAA-1392 / DSM 18658 / VKM B-2454 / MOB10</strain>
    </source>
</reference>
<dbReference type="Proteomes" id="UP000010798">
    <property type="component" value="Chromosome"/>
</dbReference>
<dbReference type="KEGG" id="saci:Sinac_7044"/>
<name>L0DNZ6_SINAD</name>
<evidence type="ECO:0000313" key="2">
    <source>
        <dbReference type="Proteomes" id="UP000010798"/>
    </source>
</evidence>
<organism evidence="1 2">
    <name type="scientific">Singulisphaera acidiphila (strain ATCC BAA-1392 / DSM 18658 / VKM B-2454 / MOB10)</name>
    <dbReference type="NCBI Taxonomy" id="886293"/>
    <lineage>
        <taxon>Bacteria</taxon>
        <taxon>Pseudomonadati</taxon>
        <taxon>Planctomycetota</taxon>
        <taxon>Planctomycetia</taxon>
        <taxon>Isosphaerales</taxon>
        <taxon>Isosphaeraceae</taxon>
        <taxon>Singulisphaera</taxon>
    </lineage>
</organism>
<evidence type="ECO:0000313" key="1">
    <source>
        <dbReference type="EMBL" id="AGA31099.1"/>
    </source>
</evidence>
<accession>L0DNZ6</accession>
<dbReference type="HOGENOM" id="CLU_1833876_0_0_0"/>
<dbReference type="EMBL" id="CP003364">
    <property type="protein sequence ID" value="AGA31099.1"/>
    <property type="molecule type" value="Genomic_DNA"/>
</dbReference>
<keyword evidence="2" id="KW-1185">Reference proteome</keyword>
<dbReference type="STRING" id="886293.Sinac_7044"/>
<sequence>MGTAALWLAQAFFLKTTHRSERKVILVTKPTKLQEKACERLADALLTITEAARLDGKGTFNASDLDEVAARLVKASSAFDLDAIVAKALETRGRALGRRAGTAELLMLLEGDLKPLSMLLLPDDVFNERMNALDAELGEL</sequence>
<gene>
    <name evidence="1" type="ordered locus">Sinac_7044</name>
</gene>
<dbReference type="AlphaFoldDB" id="L0DNZ6"/>
<proteinExistence type="predicted"/>
<protein>
    <submittedName>
        <fullName evidence="1">Uncharacterized protein</fullName>
    </submittedName>
</protein>